<organism evidence="2">
    <name type="scientific">Cucumis melo</name>
    <name type="common">Muskmelon</name>
    <dbReference type="NCBI Taxonomy" id="3656"/>
    <lineage>
        <taxon>Eukaryota</taxon>
        <taxon>Viridiplantae</taxon>
        <taxon>Streptophyta</taxon>
        <taxon>Embryophyta</taxon>
        <taxon>Tracheophyta</taxon>
        <taxon>Spermatophyta</taxon>
        <taxon>Magnoliopsida</taxon>
        <taxon>eudicotyledons</taxon>
        <taxon>Gunneridae</taxon>
        <taxon>Pentapetalae</taxon>
        <taxon>rosids</taxon>
        <taxon>fabids</taxon>
        <taxon>Cucurbitales</taxon>
        <taxon>Cucurbitaceae</taxon>
        <taxon>Benincaseae</taxon>
        <taxon>Cucumis</taxon>
    </lineage>
</organism>
<reference evidence="2" key="1">
    <citation type="submission" date="2023-03" db="UniProtKB">
        <authorList>
            <consortium name="EnsemblPlants"/>
        </authorList>
    </citation>
    <scope>IDENTIFICATION</scope>
</reference>
<evidence type="ECO:0000256" key="1">
    <source>
        <dbReference type="SAM" id="MobiDB-lite"/>
    </source>
</evidence>
<dbReference type="AlphaFoldDB" id="A0A9I9CPM2"/>
<sequence>MNYKIEQTWKRRKAGRRLGGSADDRNVELPASAPTSIKEKRSAATCVSKELGECNKFLPEKEREIFCTKRRKLSKTENDGKQLKKPMIYEKIKF</sequence>
<dbReference type="Gramene" id="MELO3C006618.2.1">
    <property type="protein sequence ID" value="MELO3C006618.2.1"/>
    <property type="gene ID" value="MELO3C006618.2"/>
</dbReference>
<protein>
    <submittedName>
        <fullName evidence="2">Uncharacterized protein</fullName>
    </submittedName>
</protein>
<name>A0A9I9CPM2_CUCME</name>
<evidence type="ECO:0000313" key="2">
    <source>
        <dbReference type="EnsemblPlants" id="MELO3C006618.2.1"/>
    </source>
</evidence>
<feature type="region of interest" description="Disordered" evidence="1">
    <location>
        <begin position="14"/>
        <end position="38"/>
    </location>
</feature>
<proteinExistence type="predicted"/>
<dbReference type="EnsemblPlants" id="MELO3C006618.2.1">
    <property type="protein sequence ID" value="MELO3C006618.2.1"/>
    <property type="gene ID" value="MELO3C006618.2"/>
</dbReference>
<accession>A0A9I9CPM2</accession>